<dbReference type="PROSITE" id="PS51186">
    <property type="entry name" value="GNAT"/>
    <property type="match status" value="1"/>
</dbReference>
<evidence type="ECO:0000313" key="2">
    <source>
        <dbReference type="EMBL" id="TDP50346.1"/>
    </source>
</evidence>
<accession>A0A4R6PXA1</accession>
<dbReference type="PANTHER" id="PTHR43617">
    <property type="entry name" value="L-AMINO ACID N-ACETYLTRANSFERASE"/>
    <property type="match status" value="1"/>
</dbReference>
<dbReference type="Proteomes" id="UP000295500">
    <property type="component" value="Unassembled WGS sequence"/>
</dbReference>
<dbReference type="OrthoDB" id="9802340at2"/>
<keyword evidence="2" id="KW-0808">Transferase</keyword>
<dbReference type="SUPFAM" id="SSF55729">
    <property type="entry name" value="Acyl-CoA N-acyltransferases (Nat)"/>
    <property type="match status" value="1"/>
</dbReference>
<organism evidence="2 3">
    <name type="scientific">Aminicella lysinilytica</name>
    <dbReference type="NCBI Taxonomy" id="433323"/>
    <lineage>
        <taxon>Bacteria</taxon>
        <taxon>Bacillati</taxon>
        <taxon>Bacillota</taxon>
        <taxon>Clostridia</taxon>
        <taxon>Peptostreptococcales</taxon>
        <taxon>Anaerovoracaceae</taxon>
        <taxon>Aminicella</taxon>
    </lineage>
</organism>
<reference evidence="2 3" key="1">
    <citation type="submission" date="2019-03" db="EMBL/GenBank/DDBJ databases">
        <title>Genomic Encyclopedia of Type Strains, Phase IV (KMG-IV): sequencing the most valuable type-strain genomes for metagenomic binning, comparative biology and taxonomic classification.</title>
        <authorList>
            <person name="Goeker M."/>
        </authorList>
    </citation>
    <scope>NUCLEOTIDE SEQUENCE [LARGE SCALE GENOMIC DNA]</scope>
    <source>
        <strain evidence="2 3">DSM 28287</strain>
    </source>
</reference>
<dbReference type="CDD" id="cd04301">
    <property type="entry name" value="NAT_SF"/>
    <property type="match status" value="1"/>
</dbReference>
<gene>
    <name evidence="2" type="ORF">EV211_13911</name>
</gene>
<feature type="domain" description="N-acetyltransferase" evidence="1">
    <location>
        <begin position="1"/>
        <end position="106"/>
    </location>
</feature>
<keyword evidence="3" id="KW-1185">Reference proteome</keyword>
<dbReference type="Gene3D" id="3.40.630.30">
    <property type="match status" value="1"/>
</dbReference>
<dbReference type="InterPro" id="IPR016181">
    <property type="entry name" value="Acyl_CoA_acyltransferase"/>
</dbReference>
<comment type="caution">
    <text evidence="2">The sequence shown here is derived from an EMBL/GenBank/DDBJ whole genome shotgun (WGS) entry which is preliminary data.</text>
</comment>
<dbReference type="GO" id="GO:0016747">
    <property type="term" value="F:acyltransferase activity, transferring groups other than amino-acyl groups"/>
    <property type="evidence" value="ECO:0007669"/>
    <property type="project" value="InterPro"/>
</dbReference>
<dbReference type="EMBL" id="SNXO01000039">
    <property type="protein sequence ID" value="TDP50346.1"/>
    <property type="molecule type" value="Genomic_DNA"/>
</dbReference>
<evidence type="ECO:0000313" key="3">
    <source>
        <dbReference type="Proteomes" id="UP000295500"/>
    </source>
</evidence>
<sequence>MKTYIKCDKAQVFVAIADERLVGLLWTHRIMRVTEERLHVAQFVVDKESRGKGIGTLLLNECIGYSRDNGIQTIDLFVSTSNNAAKAYYDNAGFVTERLLMVNKVE</sequence>
<dbReference type="InterPro" id="IPR050276">
    <property type="entry name" value="MshD_Acetyltransferase"/>
</dbReference>
<protein>
    <submittedName>
        <fullName evidence="2">Acetyltransferase (GNAT) family protein</fullName>
    </submittedName>
</protein>
<dbReference type="InterPro" id="IPR000182">
    <property type="entry name" value="GNAT_dom"/>
</dbReference>
<dbReference type="AlphaFoldDB" id="A0A4R6PXA1"/>
<evidence type="ECO:0000259" key="1">
    <source>
        <dbReference type="PROSITE" id="PS51186"/>
    </source>
</evidence>
<name>A0A4R6PXA1_9FIRM</name>
<dbReference type="Pfam" id="PF00583">
    <property type="entry name" value="Acetyltransf_1"/>
    <property type="match status" value="1"/>
</dbReference>
<proteinExistence type="predicted"/>